<dbReference type="CDD" id="cd11072">
    <property type="entry name" value="CYP71-like"/>
    <property type="match status" value="1"/>
</dbReference>
<comment type="caution">
    <text evidence="7">The sequence shown here is derived from an EMBL/GenBank/DDBJ whole genome shotgun (WGS) entry which is preliminary data.</text>
</comment>
<keyword evidence="4 5" id="KW-0349">Heme</keyword>
<evidence type="ECO:0000256" key="2">
    <source>
        <dbReference type="ARBA" id="ARBA00022723"/>
    </source>
</evidence>
<keyword evidence="5" id="KW-0560">Oxidoreductase</keyword>
<keyword evidence="6" id="KW-0812">Transmembrane</keyword>
<evidence type="ECO:0000256" key="5">
    <source>
        <dbReference type="RuleBase" id="RU000461"/>
    </source>
</evidence>
<evidence type="ECO:0000256" key="4">
    <source>
        <dbReference type="PIRSR" id="PIRSR602401-1"/>
    </source>
</evidence>
<feature type="transmembrane region" description="Helical" evidence="6">
    <location>
        <begin position="14"/>
        <end position="32"/>
    </location>
</feature>
<proteinExistence type="inferred from homology"/>
<dbReference type="PROSITE" id="PS00086">
    <property type="entry name" value="CYTOCHROME_P450"/>
    <property type="match status" value="1"/>
</dbReference>
<dbReference type="EMBL" id="JANQDX010000018">
    <property type="protein sequence ID" value="KAL0906247.1"/>
    <property type="molecule type" value="Genomic_DNA"/>
</dbReference>
<gene>
    <name evidence="7" type="ORF">M5K25_024724</name>
</gene>
<dbReference type="PRINTS" id="PR00463">
    <property type="entry name" value="EP450I"/>
</dbReference>
<sequence>MAVNRQSLPLNTNIMVPILSSFTVVIIIVILSKLHLKKTRNLLPSPKTRNLLPSPPALPIIGNLHQLGPYLHRSFHSLSKKYGPILLLYLGSIPAIVISSADLAEQVMKTQDLTFSTRPPSSIANRLFYNCSDIAFARYGEHWRQMKRICVVHLLSVKMVQSFRSVIDEEASLLLSNIKAAWPSPLNLSKMIRVLTNDIICRVALGKKYSGDDGFREMIKEASLLLGSFPMKDYIPRLSWVDKLSGLNARVKKNFEMVDGFLERVLQDHAVRREEDVDGGREHHEEFVDFVDVLLSQNKNDGTSGGFRLDMDSIKALIWEMFAAGTDTIYITIEWILAELITHPSVMSKAQEEVRRVLGSSQSVTEEALNKMDYLKAVIREALRMHPPVPTLVPREAMKVTELDGYVIPKGTRVFINVWTISRDPKYWEKPEEFWPERFLKSNSVDFKGQNFEFTPFGSGRRSCPGINFSTLTIECVLAKLLLAFDWEVPNENKNEVHDMSEAFGMSTHKKYNLLLKAKPYSFPSAK</sequence>
<evidence type="ECO:0000313" key="8">
    <source>
        <dbReference type="Proteomes" id="UP001552299"/>
    </source>
</evidence>
<comment type="cofactor">
    <cofactor evidence="4">
        <name>heme</name>
        <dbReference type="ChEBI" id="CHEBI:30413"/>
    </cofactor>
</comment>
<dbReference type="Proteomes" id="UP001552299">
    <property type="component" value="Unassembled WGS sequence"/>
</dbReference>
<dbReference type="SUPFAM" id="SSF48264">
    <property type="entry name" value="Cytochrome P450"/>
    <property type="match status" value="1"/>
</dbReference>
<evidence type="ECO:0000256" key="3">
    <source>
        <dbReference type="ARBA" id="ARBA00023004"/>
    </source>
</evidence>
<dbReference type="Gene3D" id="1.10.630.10">
    <property type="entry name" value="Cytochrome P450"/>
    <property type="match status" value="1"/>
</dbReference>
<comment type="similarity">
    <text evidence="1 5">Belongs to the cytochrome P450 family.</text>
</comment>
<dbReference type="PANTHER" id="PTHR47955">
    <property type="entry name" value="CYTOCHROME P450 FAMILY 71 PROTEIN"/>
    <property type="match status" value="1"/>
</dbReference>
<evidence type="ECO:0000313" key="7">
    <source>
        <dbReference type="EMBL" id="KAL0906247.1"/>
    </source>
</evidence>
<dbReference type="GO" id="GO:0046872">
    <property type="term" value="F:metal ion binding"/>
    <property type="evidence" value="ECO:0007669"/>
    <property type="project" value="UniProtKB-KW"/>
</dbReference>
<accession>A0ABD0U2L6</accession>
<dbReference type="GO" id="GO:0004497">
    <property type="term" value="F:monooxygenase activity"/>
    <property type="evidence" value="ECO:0007669"/>
    <property type="project" value="UniProtKB-KW"/>
</dbReference>
<keyword evidence="5" id="KW-0503">Monooxygenase</keyword>
<dbReference type="FunFam" id="1.10.630.10:FF:000011">
    <property type="entry name" value="Cytochrome P450 83B1"/>
    <property type="match status" value="1"/>
</dbReference>
<keyword evidence="6" id="KW-0472">Membrane</keyword>
<dbReference type="InterPro" id="IPR017972">
    <property type="entry name" value="Cyt_P450_CS"/>
</dbReference>
<keyword evidence="2 4" id="KW-0479">Metal-binding</keyword>
<feature type="transmembrane region" description="Helical" evidence="6">
    <location>
        <begin position="82"/>
        <end position="101"/>
    </location>
</feature>
<keyword evidence="3 4" id="KW-0408">Iron</keyword>
<keyword evidence="8" id="KW-1185">Reference proteome</keyword>
<organism evidence="7 8">
    <name type="scientific">Dendrobium thyrsiflorum</name>
    <name type="common">Pinecone-like raceme dendrobium</name>
    <name type="synonym">Orchid</name>
    <dbReference type="NCBI Taxonomy" id="117978"/>
    <lineage>
        <taxon>Eukaryota</taxon>
        <taxon>Viridiplantae</taxon>
        <taxon>Streptophyta</taxon>
        <taxon>Embryophyta</taxon>
        <taxon>Tracheophyta</taxon>
        <taxon>Spermatophyta</taxon>
        <taxon>Magnoliopsida</taxon>
        <taxon>Liliopsida</taxon>
        <taxon>Asparagales</taxon>
        <taxon>Orchidaceae</taxon>
        <taxon>Epidendroideae</taxon>
        <taxon>Malaxideae</taxon>
        <taxon>Dendrobiinae</taxon>
        <taxon>Dendrobium</taxon>
    </lineage>
</organism>
<keyword evidence="6" id="KW-1133">Transmembrane helix</keyword>
<dbReference type="Pfam" id="PF00067">
    <property type="entry name" value="p450"/>
    <property type="match status" value="1"/>
</dbReference>
<name>A0ABD0U2L6_DENTH</name>
<dbReference type="PANTHER" id="PTHR47955:SF15">
    <property type="entry name" value="CYTOCHROME P450 71A2-LIKE"/>
    <property type="match status" value="1"/>
</dbReference>
<protein>
    <recommendedName>
        <fullName evidence="9">Cytochrome P450</fullName>
    </recommendedName>
</protein>
<feature type="binding site" description="axial binding residue" evidence="4">
    <location>
        <position position="464"/>
    </location>
    <ligand>
        <name>heme</name>
        <dbReference type="ChEBI" id="CHEBI:30413"/>
    </ligand>
    <ligandPart>
        <name>Fe</name>
        <dbReference type="ChEBI" id="CHEBI:18248"/>
    </ligandPart>
</feature>
<dbReference type="InterPro" id="IPR002401">
    <property type="entry name" value="Cyt_P450_E_grp-I"/>
</dbReference>
<evidence type="ECO:0000256" key="1">
    <source>
        <dbReference type="ARBA" id="ARBA00010617"/>
    </source>
</evidence>
<reference evidence="7 8" key="1">
    <citation type="journal article" date="2024" name="Plant Biotechnol. J.">
        <title>Dendrobium thyrsiflorum genome and its molecular insights into genes involved in important horticultural traits.</title>
        <authorList>
            <person name="Chen B."/>
            <person name="Wang J.Y."/>
            <person name="Zheng P.J."/>
            <person name="Li K.L."/>
            <person name="Liang Y.M."/>
            <person name="Chen X.F."/>
            <person name="Zhang C."/>
            <person name="Zhao X."/>
            <person name="He X."/>
            <person name="Zhang G.Q."/>
            <person name="Liu Z.J."/>
            <person name="Xu Q."/>
        </authorList>
    </citation>
    <scope>NUCLEOTIDE SEQUENCE [LARGE SCALE GENOMIC DNA]</scope>
    <source>
        <strain evidence="7">GZMU011</strain>
    </source>
</reference>
<dbReference type="InterPro" id="IPR036396">
    <property type="entry name" value="Cyt_P450_sf"/>
</dbReference>
<dbReference type="InterPro" id="IPR001128">
    <property type="entry name" value="Cyt_P450"/>
</dbReference>
<dbReference type="AlphaFoldDB" id="A0ABD0U2L6"/>
<evidence type="ECO:0000256" key="6">
    <source>
        <dbReference type="SAM" id="Phobius"/>
    </source>
</evidence>
<evidence type="ECO:0008006" key="9">
    <source>
        <dbReference type="Google" id="ProtNLM"/>
    </source>
</evidence>
<dbReference type="PRINTS" id="PR00385">
    <property type="entry name" value="P450"/>
</dbReference>